<evidence type="ECO:0000313" key="2">
    <source>
        <dbReference type="Proteomes" id="UP000790347"/>
    </source>
</evidence>
<accession>A0A922HZ75</accession>
<protein>
    <submittedName>
        <fullName evidence="1">Uncharacterized protein</fullName>
    </submittedName>
</protein>
<sequence>MFFGDREQKKSHEIANKKKSFKHSIQTSMVIMANVLSSSEKQQQQQKSHLKRLPPSSSLISSSTFEMILSFAQFLTFETFV</sequence>
<comment type="caution">
    <text evidence="1">The sequence shown here is derived from an EMBL/GenBank/DDBJ whole genome shotgun (WGS) entry which is preliminary data.</text>
</comment>
<reference evidence="1" key="2">
    <citation type="journal article" date="2022" name="Res Sq">
        <title>Comparative Genomics Reveals Insights into the Divergent Evolution of Astigmatic Mites and Household Pest Adaptations.</title>
        <authorList>
            <person name="Xiong Q."/>
            <person name="Wan A.T.-Y."/>
            <person name="Liu X.-Y."/>
            <person name="Fung C.S.-H."/>
            <person name="Xiao X."/>
            <person name="Malainual N."/>
            <person name="Hou J."/>
            <person name="Wang L."/>
            <person name="Wang M."/>
            <person name="Yang K."/>
            <person name="Cui Y."/>
            <person name="Leung E."/>
            <person name="Nong W."/>
            <person name="Shin S.-K."/>
            <person name="Au S."/>
            <person name="Jeong K.Y."/>
            <person name="Chew F.T."/>
            <person name="Hui J."/>
            <person name="Leung T.F."/>
            <person name="Tungtrongchitr A."/>
            <person name="Zhong N."/>
            <person name="Liu Z."/>
            <person name="Tsui S."/>
        </authorList>
    </citation>
    <scope>NUCLEOTIDE SEQUENCE</scope>
    <source>
        <strain evidence="1">Derf</strain>
        <tissue evidence="1">Whole organism</tissue>
    </source>
</reference>
<dbReference type="EMBL" id="ASGP02000003">
    <property type="protein sequence ID" value="KAH9517236.1"/>
    <property type="molecule type" value="Genomic_DNA"/>
</dbReference>
<name>A0A922HZ75_DERFA</name>
<evidence type="ECO:0000313" key="1">
    <source>
        <dbReference type="EMBL" id="KAH9517236.1"/>
    </source>
</evidence>
<reference evidence="1" key="1">
    <citation type="submission" date="2013-05" db="EMBL/GenBank/DDBJ databases">
        <authorList>
            <person name="Yim A.K.Y."/>
            <person name="Chan T.F."/>
            <person name="Ji K.M."/>
            <person name="Liu X.Y."/>
            <person name="Zhou J.W."/>
            <person name="Li R.Q."/>
            <person name="Yang K.Y."/>
            <person name="Li J."/>
            <person name="Li M."/>
            <person name="Law P.T.W."/>
            <person name="Wu Y.L."/>
            <person name="Cai Z.L."/>
            <person name="Qin H."/>
            <person name="Bao Y."/>
            <person name="Leung R.K.K."/>
            <person name="Ng P.K.S."/>
            <person name="Zou J."/>
            <person name="Zhong X.J."/>
            <person name="Ran P.X."/>
            <person name="Zhong N.S."/>
            <person name="Liu Z.G."/>
            <person name="Tsui S.K.W."/>
        </authorList>
    </citation>
    <scope>NUCLEOTIDE SEQUENCE</scope>
    <source>
        <strain evidence="1">Derf</strain>
        <tissue evidence="1">Whole organism</tissue>
    </source>
</reference>
<keyword evidence="2" id="KW-1185">Reference proteome</keyword>
<dbReference type="AlphaFoldDB" id="A0A922HZ75"/>
<proteinExistence type="predicted"/>
<dbReference type="Proteomes" id="UP000790347">
    <property type="component" value="Unassembled WGS sequence"/>
</dbReference>
<gene>
    <name evidence="1" type="ORF">DERF_007917</name>
</gene>
<organism evidence="1 2">
    <name type="scientific">Dermatophagoides farinae</name>
    <name type="common">American house dust mite</name>
    <dbReference type="NCBI Taxonomy" id="6954"/>
    <lineage>
        <taxon>Eukaryota</taxon>
        <taxon>Metazoa</taxon>
        <taxon>Ecdysozoa</taxon>
        <taxon>Arthropoda</taxon>
        <taxon>Chelicerata</taxon>
        <taxon>Arachnida</taxon>
        <taxon>Acari</taxon>
        <taxon>Acariformes</taxon>
        <taxon>Sarcoptiformes</taxon>
        <taxon>Astigmata</taxon>
        <taxon>Psoroptidia</taxon>
        <taxon>Analgoidea</taxon>
        <taxon>Pyroglyphidae</taxon>
        <taxon>Dermatophagoidinae</taxon>
        <taxon>Dermatophagoides</taxon>
    </lineage>
</organism>